<organism evidence="6 7">
    <name type="scientific">Catenovulum maritimum</name>
    <dbReference type="NCBI Taxonomy" id="1513271"/>
    <lineage>
        <taxon>Bacteria</taxon>
        <taxon>Pseudomonadati</taxon>
        <taxon>Pseudomonadota</taxon>
        <taxon>Gammaproteobacteria</taxon>
        <taxon>Alteromonadales</taxon>
        <taxon>Alteromonadaceae</taxon>
        <taxon>Catenovulum</taxon>
    </lineage>
</organism>
<name>A0A0J8GYZ4_9ALTE</name>
<dbReference type="GO" id="GO:0030313">
    <property type="term" value="C:cell envelope"/>
    <property type="evidence" value="ECO:0007669"/>
    <property type="project" value="UniProtKB-SubCell"/>
</dbReference>
<dbReference type="STRING" id="1513271.XM47_05770"/>
<dbReference type="AlphaFoldDB" id="A0A0J8GYZ4"/>
<gene>
    <name evidence="6" type="ORF">XM47_05770</name>
</gene>
<evidence type="ECO:0000256" key="3">
    <source>
        <dbReference type="ARBA" id="ARBA00022729"/>
    </source>
</evidence>
<sequence>MSYLRFSLLIFLFFSPLSFAKTAPIPVTVVFPNKPDYAYFKSMHNLMLVAASQLNIKLSVVYSHNNRHYVLQKIHEEFTSSQQPKYLILPPMHNVLEPALKLAQKHKTQVITINSKPPEQEQAKLIGPRLIYPNWIASISSPDVQVGYQLANDLIQAAKTKLKENEKVRVLALLGRKNNTASDERGLGLKQALQEYSNTTELVGWHHVGWSKKLSRPKLHKLAKELPKFDILWVPGDSIADAAISIFSQYNLIAGKDYILGGIDWSNNGLEAVTSGQQIINYGGQYLDGVRALILISDYDKGIDILQHGSAELITPFVRIDKTNIRDYLNFINEKKWLKINFVNFTSANNPANKYQFTMLDLLKMQKAQQ</sequence>
<comment type="caution">
    <text evidence="6">The sequence shown here is derived from an EMBL/GenBank/DDBJ whole genome shotgun (WGS) entry which is preliminary data.</text>
</comment>
<keyword evidence="3 4" id="KW-0732">Signal</keyword>
<dbReference type="GO" id="GO:0055085">
    <property type="term" value="P:transmembrane transport"/>
    <property type="evidence" value="ECO:0007669"/>
    <property type="project" value="UniProtKB-ARBA"/>
</dbReference>
<evidence type="ECO:0000256" key="4">
    <source>
        <dbReference type="SAM" id="SignalP"/>
    </source>
</evidence>
<dbReference type="CDD" id="cd06324">
    <property type="entry name" value="PBP1_ABC_sugar_binding-like"/>
    <property type="match status" value="1"/>
</dbReference>
<dbReference type="SUPFAM" id="SSF53822">
    <property type="entry name" value="Periplasmic binding protein-like I"/>
    <property type="match status" value="1"/>
</dbReference>
<dbReference type="PANTHER" id="PTHR46847">
    <property type="entry name" value="D-ALLOSE-BINDING PERIPLASMIC PROTEIN-RELATED"/>
    <property type="match status" value="1"/>
</dbReference>
<dbReference type="Pfam" id="PF13407">
    <property type="entry name" value="Peripla_BP_4"/>
    <property type="match status" value="1"/>
</dbReference>
<comment type="subcellular location">
    <subcellularLocation>
        <location evidence="1">Cell envelope</location>
    </subcellularLocation>
</comment>
<keyword evidence="7" id="KW-1185">Reference proteome</keyword>
<reference evidence="6 7" key="1">
    <citation type="submission" date="2015-04" db="EMBL/GenBank/DDBJ databases">
        <title>Draft Genome Sequence of the Novel Agar-Digesting Marine Bacterium Q1.</title>
        <authorList>
            <person name="Li Y."/>
            <person name="Li D."/>
            <person name="Chen G."/>
            <person name="Du Z."/>
        </authorList>
    </citation>
    <scope>NUCLEOTIDE SEQUENCE [LARGE SCALE GENOMIC DNA]</scope>
    <source>
        <strain evidence="6 7">Q1</strain>
    </source>
</reference>
<feature type="signal peptide" evidence="4">
    <location>
        <begin position="1"/>
        <end position="20"/>
    </location>
</feature>
<feature type="chain" id="PRO_5005299095" description="Periplasmic binding protein domain-containing protein" evidence="4">
    <location>
        <begin position="21"/>
        <end position="370"/>
    </location>
</feature>
<feature type="domain" description="Periplasmic binding protein" evidence="5">
    <location>
        <begin position="29"/>
        <end position="278"/>
    </location>
</feature>
<evidence type="ECO:0000256" key="1">
    <source>
        <dbReference type="ARBA" id="ARBA00004196"/>
    </source>
</evidence>
<dbReference type="OrthoDB" id="245475at2"/>
<evidence type="ECO:0000256" key="2">
    <source>
        <dbReference type="ARBA" id="ARBA00007639"/>
    </source>
</evidence>
<evidence type="ECO:0000313" key="7">
    <source>
        <dbReference type="Proteomes" id="UP000037600"/>
    </source>
</evidence>
<proteinExistence type="inferred from homology"/>
<dbReference type="GO" id="GO:0030246">
    <property type="term" value="F:carbohydrate binding"/>
    <property type="evidence" value="ECO:0007669"/>
    <property type="project" value="UniProtKB-ARBA"/>
</dbReference>
<accession>A0A0J8GYZ4</accession>
<evidence type="ECO:0000259" key="5">
    <source>
        <dbReference type="Pfam" id="PF13407"/>
    </source>
</evidence>
<dbReference type="Proteomes" id="UP000037600">
    <property type="component" value="Unassembled WGS sequence"/>
</dbReference>
<dbReference type="Gene3D" id="3.40.50.2300">
    <property type="match status" value="2"/>
</dbReference>
<dbReference type="InterPro" id="IPR028082">
    <property type="entry name" value="Peripla_BP_I"/>
</dbReference>
<dbReference type="EMBL" id="LAZL01000007">
    <property type="protein sequence ID" value="KMT65963.1"/>
    <property type="molecule type" value="Genomic_DNA"/>
</dbReference>
<dbReference type="PANTHER" id="PTHR46847:SF2">
    <property type="entry name" value="ABC TRANSPORTER SUGAR-BINDING PROTEIN"/>
    <property type="match status" value="1"/>
</dbReference>
<dbReference type="InterPro" id="IPR025997">
    <property type="entry name" value="SBP_2_dom"/>
</dbReference>
<comment type="similarity">
    <text evidence="2">Belongs to the bacterial solute-binding protein 2 family.</text>
</comment>
<protein>
    <recommendedName>
        <fullName evidence="5">Periplasmic binding protein domain-containing protein</fullName>
    </recommendedName>
</protein>
<dbReference type="RefSeq" id="WP_048690667.1">
    <property type="nucleotide sequence ID" value="NZ_KQ130485.1"/>
</dbReference>
<evidence type="ECO:0000313" key="6">
    <source>
        <dbReference type="EMBL" id="KMT65963.1"/>
    </source>
</evidence>